<protein>
    <recommendedName>
        <fullName evidence="3">HMA domain-containing protein</fullName>
    </recommendedName>
</protein>
<keyword evidence="2" id="KW-1133">Transmembrane helix</keyword>
<evidence type="ECO:0000256" key="1">
    <source>
        <dbReference type="ARBA" id="ARBA00022723"/>
    </source>
</evidence>
<organism evidence="4">
    <name type="scientific">Ananas comosus var. bracteatus</name>
    <name type="common">red pineapple</name>
    <dbReference type="NCBI Taxonomy" id="296719"/>
    <lineage>
        <taxon>Eukaryota</taxon>
        <taxon>Viridiplantae</taxon>
        <taxon>Streptophyta</taxon>
        <taxon>Embryophyta</taxon>
        <taxon>Tracheophyta</taxon>
        <taxon>Spermatophyta</taxon>
        <taxon>Magnoliopsida</taxon>
        <taxon>Liliopsida</taxon>
        <taxon>Poales</taxon>
        <taxon>Bromeliaceae</taxon>
        <taxon>Bromelioideae</taxon>
        <taxon>Ananas</taxon>
    </lineage>
</organism>
<dbReference type="InterPro" id="IPR036163">
    <property type="entry name" value="HMA_dom_sf"/>
</dbReference>
<dbReference type="Gene3D" id="3.30.70.100">
    <property type="match status" value="1"/>
</dbReference>
<evidence type="ECO:0000313" key="4">
    <source>
        <dbReference type="EMBL" id="CAD1835685.1"/>
    </source>
</evidence>
<dbReference type="PROSITE" id="PS50846">
    <property type="entry name" value="HMA_2"/>
    <property type="match status" value="1"/>
</dbReference>
<dbReference type="CDD" id="cd00371">
    <property type="entry name" value="HMA"/>
    <property type="match status" value="1"/>
</dbReference>
<dbReference type="SUPFAM" id="SSF55008">
    <property type="entry name" value="HMA, heavy metal-associated domain"/>
    <property type="match status" value="1"/>
</dbReference>
<dbReference type="AlphaFoldDB" id="A0A6V7PY57"/>
<keyword evidence="2" id="KW-0472">Membrane</keyword>
<dbReference type="GO" id="GO:0046872">
    <property type="term" value="F:metal ion binding"/>
    <property type="evidence" value="ECO:0007669"/>
    <property type="project" value="UniProtKB-KW"/>
</dbReference>
<keyword evidence="2" id="KW-0812">Transmembrane</keyword>
<feature type="domain" description="HMA" evidence="3">
    <location>
        <begin position="31"/>
        <end position="95"/>
    </location>
</feature>
<gene>
    <name evidence="4" type="ORF">CB5_LOCUS18896</name>
</gene>
<reference evidence="4" key="1">
    <citation type="submission" date="2020-07" db="EMBL/GenBank/DDBJ databases">
        <authorList>
            <person name="Lin J."/>
        </authorList>
    </citation>
    <scope>NUCLEOTIDE SEQUENCE</scope>
</reference>
<proteinExistence type="predicted"/>
<sequence length="217" mass="24720">MGVMEGVIDYLSELCEGPISRIKKRRKPKQLQTVAMKVRIDCEGCQRKIKNALKAMKGVTSVEVNAKQNKVTVTGYVEARKVMERLAQRTGKKVEPWPYVPYEMVPHPYAPASTTRRPRRLRPRLQRTTKSISIFVTWTQAKQDEHKENKKKDAKALLFIQQGTGALITLLAIIAISLALEILPHVLYCCLKLSLHSWNGTIYLLEGRSHKDIRLTS</sequence>
<keyword evidence="1" id="KW-0479">Metal-binding</keyword>
<dbReference type="PANTHER" id="PTHR22814:SF294">
    <property type="entry name" value="HEAVY METAL-ASSOCIATED ISOPRENYLATED PLANT PROTEIN 27"/>
    <property type="match status" value="1"/>
</dbReference>
<name>A0A6V7PY57_ANACO</name>
<feature type="transmembrane region" description="Helical" evidence="2">
    <location>
        <begin position="156"/>
        <end position="179"/>
    </location>
</feature>
<dbReference type="Pfam" id="PF00403">
    <property type="entry name" value="HMA"/>
    <property type="match status" value="1"/>
</dbReference>
<dbReference type="EMBL" id="LR862153">
    <property type="protein sequence ID" value="CAD1835685.1"/>
    <property type="molecule type" value="Genomic_DNA"/>
</dbReference>
<evidence type="ECO:0000256" key="2">
    <source>
        <dbReference type="SAM" id="Phobius"/>
    </source>
</evidence>
<dbReference type="InterPro" id="IPR006121">
    <property type="entry name" value="HMA_dom"/>
</dbReference>
<evidence type="ECO:0000259" key="3">
    <source>
        <dbReference type="PROSITE" id="PS50846"/>
    </source>
</evidence>
<dbReference type="PANTHER" id="PTHR22814">
    <property type="entry name" value="COPPER TRANSPORT PROTEIN ATOX1-RELATED"/>
    <property type="match status" value="1"/>
</dbReference>
<accession>A0A6V7PY57</accession>